<accession>A0A369B649</accession>
<dbReference type="AlphaFoldDB" id="A0A369B649"/>
<dbReference type="RefSeq" id="WP_249033359.1">
    <property type="nucleotide sequence ID" value="NZ_CP122523.1"/>
</dbReference>
<name>A0A369B649_9ENTE</name>
<dbReference type="Proteomes" id="UP000288197">
    <property type="component" value="Unassembled WGS sequence"/>
</dbReference>
<feature type="domain" description="Cupin type-2" evidence="2">
    <location>
        <begin position="29"/>
        <end position="100"/>
    </location>
</feature>
<dbReference type="Gene3D" id="2.60.120.10">
    <property type="entry name" value="Jelly Rolls"/>
    <property type="match status" value="1"/>
</dbReference>
<protein>
    <submittedName>
        <fullName evidence="3">Cupin</fullName>
    </submittedName>
</protein>
<sequence>MKVVSKTEEMMTIFFNEENQVNNRVSMGLIKLKPGQKIPDEGFSRHEQDEYSYVIKGNVHTILEDGSDIAATVGDAQLIEANEGHINYNDGDEEAEVVWVLVEREVEVDEETQ</sequence>
<evidence type="ECO:0000313" key="4">
    <source>
        <dbReference type="Proteomes" id="UP000288197"/>
    </source>
</evidence>
<keyword evidence="1" id="KW-0479">Metal-binding</keyword>
<comment type="caution">
    <text evidence="3">The sequence shown here is derived from an EMBL/GenBank/DDBJ whole genome shotgun (WGS) entry which is preliminary data.</text>
</comment>
<dbReference type="InterPro" id="IPR014710">
    <property type="entry name" value="RmlC-like_jellyroll"/>
</dbReference>
<dbReference type="PANTHER" id="PTHR35848">
    <property type="entry name" value="OXALATE-BINDING PROTEIN"/>
    <property type="match status" value="1"/>
</dbReference>
<dbReference type="GeneID" id="63145551"/>
<dbReference type="SUPFAM" id="SSF51182">
    <property type="entry name" value="RmlC-like cupins"/>
    <property type="match status" value="1"/>
</dbReference>
<dbReference type="InterPro" id="IPR051610">
    <property type="entry name" value="GPI/OXD"/>
</dbReference>
<evidence type="ECO:0000256" key="1">
    <source>
        <dbReference type="ARBA" id="ARBA00022723"/>
    </source>
</evidence>
<dbReference type="InterPro" id="IPR011051">
    <property type="entry name" value="RmlC_Cupin_sf"/>
</dbReference>
<dbReference type="InterPro" id="IPR013096">
    <property type="entry name" value="Cupin_2"/>
</dbReference>
<reference evidence="3 4" key="1">
    <citation type="submission" date="2017-05" db="EMBL/GenBank/DDBJ databases">
        <title>Vagococcus spp. assemblies.</title>
        <authorList>
            <person name="Gulvik C.A."/>
        </authorList>
    </citation>
    <scope>NUCLEOTIDE SEQUENCE [LARGE SCALE GENOMIC DNA]</scope>
    <source>
        <strain evidence="3 4">NCFB 2497</strain>
    </source>
</reference>
<organism evidence="3 4">
    <name type="scientific">Vagococcus fluvialis</name>
    <dbReference type="NCBI Taxonomy" id="2738"/>
    <lineage>
        <taxon>Bacteria</taxon>
        <taxon>Bacillati</taxon>
        <taxon>Bacillota</taxon>
        <taxon>Bacilli</taxon>
        <taxon>Lactobacillales</taxon>
        <taxon>Enterococcaceae</taxon>
        <taxon>Vagococcus</taxon>
    </lineage>
</organism>
<dbReference type="GO" id="GO:0046872">
    <property type="term" value="F:metal ion binding"/>
    <property type="evidence" value="ECO:0007669"/>
    <property type="project" value="UniProtKB-KW"/>
</dbReference>
<dbReference type="CDD" id="cd02208">
    <property type="entry name" value="cupin_RmlC-like"/>
    <property type="match status" value="1"/>
</dbReference>
<dbReference type="PANTHER" id="PTHR35848:SF6">
    <property type="entry name" value="CUPIN TYPE-2 DOMAIN-CONTAINING PROTEIN"/>
    <property type="match status" value="1"/>
</dbReference>
<dbReference type="EMBL" id="NGJX01000001">
    <property type="protein sequence ID" value="RSU05566.1"/>
    <property type="molecule type" value="Genomic_DNA"/>
</dbReference>
<evidence type="ECO:0000259" key="2">
    <source>
        <dbReference type="Pfam" id="PF07883"/>
    </source>
</evidence>
<proteinExistence type="predicted"/>
<dbReference type="Pfam" id="PF07883">
    <property type="entry name" value="Cupin_2"/>
    <property type="match status" value="1"/>
</dbReference>
<gene>
    <name evidence="3" type="ORF">CBF32_00800</name>
</gene>
<evidence type="ECO:0000313" key="3">
    <source>
        <dbReference type="EMBL" id="RSU05566.1"/>
    </source>
</evidence>
<keyword evidence="4" id="KW-1185">Reference proteome</keyword>